<keyword evidence="2" id="KW-1185">Reference proteome</keyword>
<protein>
    <submittedName>
        <fullName evidence="1">Neurofibromin 1</fullName>
    </submittedName>
</protein>
<evidence type="ECO:0000313" key="1">
    <source>
        <dbReference type="EMBL" id="KAJ3134542.1"/>
    </source>
</evidence>
<gene>
    <name evidence="1" type="primary">NF1_1</name>
    <name evidence="1" type="ORF">HK100_003468</name>
</gene>
<name>A0AAD5T6V0_9FUNG</name>
<sequence>LFHLIQERVWAVLGTVDDLLSIILDTFIQTCIDNGIQSIHTIVLSNTLLSVASVNSEFFTSQIVAKLLEISGSENVHDLVSKGTWTEVSVLIRFMLMLSFDEVIDIQKYLPDIFHIVTLVVGNGQAVIRSSIHGIAVNLVHTLCAKLQAKGENEQVLQDMLAILKNLSGGKFRAKFGVVEDSDTGSKFDVGTSFARETAAEDFSEGISPYDLKDITTELVKVVTIGTGNPGLGKLITLKFLC</sequence>
<dbReference type="EMBL" id="JADGJH010000187">
    <property type="protein sequence ID" value="KAJ3134542.1"/>
    <property type="molecule type" value="Genomic_DNA"/>
</dbReference>
<dbReference type="AlphaFoldDB" id="A0AAD5T6V0"/>
<comment type="caution">
    <text evidence="1">The sequence shown here is derived from an EMBL/GenBank/DDBJ whole genome shotgun (WGS) entry which is preliminary data.</text>
</comment>
<dbReference type="Proteomes" id="UP001211907">
    <property type="component" value="Unassembled WGS sequence"/>
</dbReference>
<feature type="non-terminal residue" evidence="1">
    <location>
        <position position="1"/>
    </location>
</feature>
<evidence type="ECO:0000313" key="2">
    <source>
        <dbReference type="Proteomes" id="UP001211907"/>
    </source>
</evidence>
<organism evidence="1 2">
    <name type="scientific">Physocladia obscura</name>
    <dbReference type="NCBI Taxonomy" id="109957"/>
    <lineage>
        <taxon>Eukaryota</taxon>
        <taxon>Fungi</taxon>
        <taxon>Fungi incertae sedis</taxon>
        <taxon>Chytridiomycota</taxon>
        <taxon>Chytridiomycota incertae sedis</taxon>
        <taxon>Chytridiomycetes</taxon>
        <taxon>Chytridiales</taxon>
        <taxon>Chytriomycetaceae</taxon>
        <taxon>Physocladia</taxon>
    </lineage>
</organism>
<accession>A0AAD5T6V0</accession>
<proteinExistence type="predicted"/>
<reference evidence="1" key="1">
    <citation type="submission" date="2020-05" db="EMBL/GenBank/DDBJ databases">
        <title>Phylogenomic resolution of chytrid fungi.</title>
        <authorList>
            <person name="Stajich J.E."/>
            <person name="Amses K."/>
            <person name="Simmons R."/>
            <person name="Seto K."/>
            <person name="Myers J."/>
            <person name="Bonds A."/>
            <person name="Quandt C.A."/>
            <person name="Barry K."/>
            <person name="Liu P."/>
            <person name="Grigoriev I."/>
            <person name="Longcore J.E."/>
            <person name="James T.Y."/>
        </authorList>
    </citation>
    <scope>NUCLEOTIDE SEQUENCE</scope>
    <source>
        <strain evidence="1">JEL0513</strain>
    </source>
</reference>